<dbReference type="Gene3D" id="3.30.420.10">
    <property type="entry name" value="Ribonuclease H-like superfamily/Ribonuclease H"/>
    <property type="match status" value="1"/>
</dbReference>
<keyword evidence="1" id="KW-0863">Zinc-finger</keyword>
<evidence type="ECO:0000313" key="5">
    <source>
        <dbReference type="Proteomes" id="UP000596661"/>
    </source>
</evidence>
<feature type="region of interest" description="Disordered" evidence="2">
    <location>
        <begin position="1"/>
        <end position="57"/>
    </location>
</feature>
<feature type="compositionally biased region" description="Basic and acidic residues" evidence="2">
    <location>
        <begin position="80"/>
        <end position="95"/>
    </location>
</feature>
<dbReference type="PROSITE" id="PS50158">
    <property type="entry name" value="ZF_CCHC"/>
    <property type="match status" value="1"/>
</dbReference>
<feature type="domain" description="CCHC-type" evidence="3">
    <location>
        <begin position="56"/>
        <end position="69"/>
    </location>
</feature>
<dbReference type="EMBL" id="UZAU01000399">
    <property type="status" value="NOT_ANNOTATED_CDS"/>
    <property type="molecule type" value="Genomic_DNA"/>
</dbReference>
<reference evidence="4" key="2">
    <citation type="submission" date="2021-03" db="UniProtKB">
        <authorList>
            <consortium name="EnsemblPlants"/>
        </authorList>
    </citation>
    <scope>IDENTIFICATION</scope>
</reference>
<dbReference type="InterPro" id="IPR012337">
    <property type="entry name" value="RNaseH-like_sf"/>
</dbReference>
<keyword evidence="1" id="KW-0479">Metal-binding</keyword>
<dbReference type="Gramene" id="evm.model.04.1685">
    <property type="protein sequence ID" value="cds.evm.model.04.1685"/>
    <property type="gene ID" value="evm.TU.04.1685"/>
</dbReference>
<name>A0A803PE38_CANSA</name>
<dbReference type="InterPro" id="IPR036397">
    <property type="entry name" value="RNaseH_sf"/>
</dbReference>
<dbReference type="PANTHER" id="PTHR42648:SF28">
    <property type="entry name" value="TRANSPOSON-ENCODED PROTEIN WITH RIBONUCLEASE H-LIKE AND RETROVIRUS ZINC FINGER-LIKE DOMAINS"/>
    <property type="match status" value="1"/>
</dbReference>
<dbReference type="InterPro" id="IPR039537">
    <property type="entry name" value="Retrotran_Ty1/copia-like"/>
</dbReference>
<dbReference type="AlphaFoldDB" id="A0A803PE38"/>
<dbReference type="InterPro" id="IPR057670">
    <property type="entry name" value="SH3_retrovirus"/>
</dbReference>
<dbReference type="SUPFAM" id="SSF53098">
    <property type="entry name" value="Ribonuclease H-like"/>
    <property type="match status" value="1"/>
</dbReference>
<dbReference type="Pfam" id="PF25597">
    <property type="entry name" value="SH3_retrovirus"/>
    <property type="match status" value="1"/>
</dbReference>
<evidence type="ECO:0000256" key="2">
    <source>
        <dbReference type="SAM" id="MobiDB-lite"/>
    </source>
</evidence>
<accession>A0A803PE38</accession>
<dbReference type="Proteomes" id="UP000596661">
    <property type="component" value="Chromosome 4"/>
</dbReference>
<feature type="compositionally biased region" description="Polar residues" evidence="2">
    <location>
        <begin position="8"/>
        <end position="21"/>
    </location>
</feature>
<keyword evidence="5" id="KW-1185">Reference proteome</keyword>
<protein>
    <recommendedName>
        <fullName evidence="3">CCHC-type domain-containing protein</fullName>
    </recommendedName>
</protein>
<evidence type="ECO:0000256" key="1">
    <source>
        <dbReference type="PROSITE-ProRule" id="PRU00047"/>
    </source>
</evidence>
<dbReference type="EnsemblPlants" id="evm.model.04.1685">
    <property type="protein sequence ID" value="cds.evm.model.04.1685"/>
    <property type="gene ID" value="evm.TU.04.1685"/>
</dbReference>
<feature type="region of interest" description="Disordered" evidence="2">
    <location>
        <begin position="76"/>
        <end position="100"/>
    </location>
</feature>
<dbReference type="InterPro" id="IPR001878">
    <property type="entry name" value="Znf_CCHC"/>
</dbReference>
<dbReference type="GO" id="GO:0008270">
    <property type="term" value="F:zinc ion binding"/>
    <property type="evidence" value="ECO:0007669"/>
    <property type="project" value="UniProtKB-KW"/>
</dbReference>
<evidence type="ECO:0000313" key="4">
    <source>
        <dbReference type="EnsemblPlants" id="cds.evm.model.04.1685"/>
    </source>
</evidence>
<dbReference type="GO" id="GO:0003676">
    <property type="term" value="F:nucleic acid binding"/>
    <property type="evidence" value="ECO:0007669"/>
    <property type="project" value="InterPro"/>
</dbReference>
<keyword evidence="1" id="KW-0862">Zinc</keyword>
<organism evidence="4 5">
    <name type="scientific">Cannabis sativa</name>
    <name type="common">Hemp</name>
    <name type="synonym">Marijuana</name>
    <dbReference type="NCBI Taxonomy" id="3483"/>
    <lineage>
        <taxon>Eukaryota</taxon>
        <taxon>Viridiplantae</taxon>
        <taxon>Streptophyta</taxon>
        <taxon>Embryophyta</taxon>
        <taxon>Tracheophyta</taxon>
        <taxon>Spermatophyta</taxon>
        <taxon>Magnoliopsida</taxon>
        <taxon>eudicotyledons</taxon>
        <taxon>Gunneridae</taxon>
        <taxon>Pentapetalae</taxon>
        <taxon>rosids</taxon>
        <taxon>fabids</taxon>
        <taxon>Rosales</taxon>
        <taxon>Cannabaceae</taxon>
        <taxon>Cannabis</taxon>
    </lineage>
</organism>
<evidence type="ECO:0000259" key="3">
    <source>
        <dbReference type="PROSITE" id="PS50158"/>
    </source>
</evidence>
<reference evidence="4" key="1">
    <citation type="submission" date="2018-11" db="EMBL/GenBank/DDBJ databases">
        <authorList>
            <person name="Grassa J C."/>
        </authorList>
    </citation>
    <scope>NUCLEOTIDE SEQUENCE [LARGE SCALE GENOMIC DNA]</scope>
</reference>
<dbReference type="PANTHER" id="PTHR42648">
    <property type="entry name" value="TRANSPOSASE, PUTATIVE-RELATED"/>
    <property type="match status" value="1"/>
</dbReference>
<dbReference type="Pfam" id="PF13976">
    <property type="entry name" value="gag_pre-integrs"/>
    <property type="match status" value="1"/>
</dbReference>
<proteinExistence type="predicted"/>
<dbReference type="InterPro" id="IPR025724">
    <property type="entry name" value="GAG-pre-integrase_dom"/>
</dbReference>
<sequence>MPGHSNEDLNLSNGTSTQKKPWQNRGRRTSKGSQKGNNHHNKGRSSSKGTKDPNGCYHCGKPRHFKRKCYFYKRSNGKSNTDHQEESNKLNKTKNDYQNANLSDDYDSVDVYVAASSFKDDWIIDSGWSPVAWCHNTKEHVIEDTKAILWHRRLGHISESGLQLMREQKLLGKDKRHRTVRKIPQQNGVAERMNMTILNKASCMLFNVGLSNGFWGETVVTTAYLINISPSSAIEGKIPEKRWTGKPPDLCNLKVFGCAAYAHQSIGKFEPRTLKCIFLGYPEGVKVYRRERRF</sequence>